<evidence type="ECO:0000256" key="1">
    <source>
        <dbReference type="ARBA" id="ARBA00022801"/>
    </source>
</evidence>
<dbReference type="OrthoDB" id="5296151at2"/>
<comment type="caution">
    <text evidence="3">The sequence shown here is derived from an EMBL/GenBank/DDBJ whole genome shotgun (WGS) entry which is preliminary data.</text>
</comment>
<dbReference type="GO" id="GO:0016787">
    <property type="term" value="F:hydrolase activity"/>
    <property type="evidence" value="ECO:0007669"/>
    <property type="project" value="UniProtKB-KW"/>
</dbReference>
<dbReference type="RefSeq" id="WP_104323466.1">
    <property type="nucleotide sequence ID" value="NZ_PSSX01000030.1"/>
</dbReference>
<dbReference type="InterPro" id="IPR000073">
    <property type="entry name" value="AB_hydrolase_1"/>
</dbReference>
<proteinExistence type="predicted"/>
<name>A0A2S5Z4W0_9GAMM</name>
<dbReference type="AlphaFoldDB" id="A0A2S5Z4W0"/>
<evidence type="ECO:0000259" key="2">
    <source>
        <dbReference type="Pfam" id="PF00561"/>
    </source>
</evidence>
<dbReference type="Gene3D" id="3.40.50.1820">
    <property type="entry name" value="alpha/beta hydrolase"/>
    <property type="match status" value="1"/>
</dbReference>
<evidence type="ECO:0000313" key="4">
    <source>
        <dbReference type="Proteomes" id="UP000239917"/>
    </source>
</evidence>
<dbReference type="PANTHER" id="PTHR43329">
    <property type="entry name" value="EPOXIDE HYDROLASE"/>
    <property type="match status" value="1"/>
</dbReference>
<dbReference type="PRINTS" id="PR00412">
    <property type="entry name" value="EPOXHYDRLASE"/>
</dbReference>
<organism evidence="3 4">
    <name type="scientific">Marinobacter maroccanus</name>
    <dbReference type="NCBI Taxonomy" id="2055143"/>
    <lineage>
        <taxon>Bacteria</taxon>
        <taxon>Pseudomonadati</taxon>
        <taxon>Pseudomonadota</taxon>
        <taxon>Gammaproteobacteria</taxon>
        <taxon>Pseudomonadales</taxon>
        <taxon>Marinobacteraceae</taxon>
        <taxon>Marinobacter</taxon>
    </lineage>
</organism>
<keyword evidence="1 3" id="KW-0378">Hydrolase</keyword>
<dbReference type="Pfam" id="PF00561">
    <property type="entry name" value="Abhydrolase_1"/>
    <property type="match status" value="1"/>
</dbReference>
<feature type="domain" description="AB hydrolase-1" evidence="2">
    <location>
        <begin position="36"/>
        <end position="176"/>
    </location>
</feature>
<evidence type="ECO:0000313" key="3">
    <source>
        <dbReference type="EMBL" id="PPI82417.1"/>
    </source>
</evidence>
<sequence>MDTQFQSTGFDVPGPDIQTVEANGLTMKVASMGSGPLVLLCHGFPELAISWRGQMAALAAAGYRAVAPDMRGYGGTTAPSDPVDYTVLHLAGDMVELVHALGEKHAVIVGHDWGAIVAWTSTLLRPDIFTSVVGMSVPFVPVASTDVLSDLHHAGIDDFYLQYFQTPGVAEAELEKDVEASIRRMHFSASGDGPDTVTFGMLQPGKGILNNTVEPEILPAWLGEQDIAEYASEFRRTGFSGGLNWYRNITRTWELMTPWRGMVIHQPSLFIAGETDDVLKFPNAQANIDNFSHTLPGMRGCHILPNAGHWIQRERATAVNELLIEFLDGLKSAD</sequence>
<dbReference type="InterPro" id="IPR000639">
    <property type="entry name" value="Epox_hydrolase-like"/>
</dbReference>
<gene>
    <name evidence="3" type="ORF">KEHDKFFH_19645</name>
</gene>
<accession>A0A2S5Z4W0</accession>
<keyword evidence="4" id="KW-1185">Reference proteome</keyword>
<dbReference type="Proteomes" id="UP000239917">
    <property type="component" value="Unassembled WGS sequence"/>
</dbReference>
<reference evidence="3 4" key="1">
    <citation type="submission" date="2018-01" db="EMBL/GenBank/DDBJ databases">
        <title>Complete genome sequences of the type strains of Marinobacter flavimaris and Marinobacter maroccanus.</title>
        <authorList>
            <person name="Palau M."/>
            <person name="Boujida N."/>
            <person name="Manresa A."/>
            <person name="Minana-Galbis D."/>
        </authorList>
    </citation>
    <scope>NUCLEOTIDE SEQUENCE [LARGE SCALE GENOMIC DNA]</scope>
    <source>
        <strain evidence="3 4">N4</strain>
    </source>
</reference>
<protein>
    <submittedName>
        <fullName evidence="3">Epoxide hydrolase</fullName>
    </submittedName>
</protein>
<dbReference type="SUPFAM" id="SSF53474">
    <property type="entry name" value="alpha/beta-Hydrolases"/>
    <property type="match status" value="1"/>
</dbReference>
<dbReference type="InterPro" id="IPR029058">
    <property type="entry name" value="AB_hydrolase_fold"/>
</dbReference>
<dbReference type="EMBL" id="PSSX01000030">
    <property type="protein sequence ID" value="PPI82417.1"/>
    <property type="molecule type" value="Genomic_DNA"/>
</dbReference>